<keyword evidence="2" id="KW-1185">Reference proteome</keyword>
<accession>A0A6G9Y814</accession>
<evidence type="ECO:0000313" key="2">
    <source>
        <dbReference type="Proteomes" id="UP000503540"/>
    </source>
</evidence>
<dbReference type="RefSeq" id="WP_167472411.1">
    <property type="nucleotide sequence ID" value="NZ_CP046172.1"/>
</dbReference>
<reference evidence="1 2" key="1">
    <citation type="journal article" date="2019" name="ACS Chem. Biol.">
        <title>Identification and Mobilization of a Cryptic Antibiotic Biosynthesis Gene Locus from a Human-Pathogenic Nocardia Isolate.</title>
        <authorList>
            <person name="Herisse M."/>
            <person name="Ishida K."/>
            <person name="Porter J.L."/>
            <person name="Howden B."/>
            <person name="Hertweck C."/>
            <person name="Stinear T.P."/>
            <person name="Pidot S.J."/>
        </authorList>
    </citation>
    <scope>NUCLEOTIDE SEQUENCE [LARGE SCALE GENOMIC DNA]</scope>
    <source>
        <strain evidence="1 2">AUSMDU00012717</strain>
    </source>
</reference>
<proteinExistence type="predicted"/>
<dbReference type="Proteomes" id="UP000503540">
    <property type="component" value="Chromosome"/>
</dbReference>
<dbReference type="EMBL" id="CP046172">
    <property type="protein sequence ID" value="QIS09284.1"/>
    <property type="molecule type" value="Genomic_DNA"/>
</dbReference>
<name>A0A6G9Y814_9NOCA</name>
<organism evidence="1 2">
    <name type="scientific">Nocardia arthritidis</name>
    <dbReference type="NCBI Taxonomy" id="228602"/>
    <lineage>
        <taxon>Bacteria</taxon>
        <taxon>Bacillati</taxon>
        <taxon>Actinomycetota</taxon>
        <taxon>Actinomycetes</taxon>
        <taxon>Mycobacteriales</taxon>
        <taxon>Nocardiaceae</taxon>
        <taxon>Nocardia</taxon>
    </lineage>
</organism>
<dbReference type="AlphaFoldDB" id="A0A6G9Y814"/>
<evidence type="ECO:0000313" key="1">
    <source>
        <dbReference type="EMBL" id="QIS09284.1"/>
    </source>
</evidence>
<dbReference type="KEGG" id="nah:F5544_06870"/>
<gene>
    <name evidence="1" type="ORF">F5544_06870</name>
</gene>
<sequence length="120" mass="13570">MNTSTTTTADQWLTRWPRTRLIGWWRYGRRWTRQLTTCHLTIGPAETRMIPPRLRIEIGDGIDRVLVGMLPGQCPADWENRTTRLAAAFGATRCHATLVGPATVELLFYQPDPFTEGGTA</sequence>
<protein>
    <submittedName>
        <fullName evidence="1">Uncharacterized protein</fullName>
    </submittedName>
</protein>